<evidence type="ECO:0000313" key="4">
    <source>
        <dbReference type="EMBL" id="WWC13075.1"/>
    </source>
</evidence>
<dbReference type="EMBL" id="CP145163">
    <property type="protein sequence ID" value="WWC13075.1"/>
    <property type="molecule type" value="Genomic_DNA"/>
</dbReference>
<feature type="chain" id="PRO_5046685076" evidence="1">
    <location>
        <begin position="26"/>
        <end position="365"/>
    </location>
</feature>
<evidence type="ECO:0000259" key="2">
    <source>
        <dbReference type="Pfam" id="PF18426"/>
    </source>
</evidence>
<organism evidence="4 5">
    <name type="scientific">Raoultella ornithinolytica</name>
    <name type="common">Klebsiella ornithinolytica</name>
    <dbReference type="NCBI Taxonomy" id="54291"/>
    <lineage>
        <taxon>Bacteria</taxon>
        <taxon>Pseudomonadati</taxon>
        <taxon>Pseudomonadota</taxon>
        <taxon>Gammaproteobacteria</taxon>
        <taxon>Enterobacterales</taxon>
        <taxon>Enterobacteriaceae</taxon>
        <taxon>Klebsiella/Raoultella group</taxon>
        <taxon>Raoultella</taxon>
    </lineage>
</organism>
<reference evidence="4 5" key="1">
    <citation type="submission" date="2024-02" db="EMBL/GenBank/DDBJ databases">
        <title>Tn5403 promotes plasmid rearrangements and degradation of the Klebsiella pneumoniae carbapenemase (KPC) transposon Tn4401.</title>
        <authorList>
            <person name="Sheppard A.E."/>
            <person name="Barry K.E."/>
            <person name="Parikh H.I."/>
            <person name="Vegesana K."/>
            <person name="Sebra R."/>
            <person name="George S."/>
            <person name="Sanderson N.D."/>
            <person name="Stoesser N."/>
            <person name="Eyre D.W."/>
            <person name="Crook D.W."/>
            <person name="Walker A.S."/>
            <person name="Mathers A.J."/>
        </authorList>
    </citation>
    <scope>NUCLEOTIDE SEQUENCE [LARGE SCALE GENOMIC DNA]</scope>
    <source>
        <strain evidence="4 5">CAV1921</strain>
    </source>
</reference>
<proteinExistence type="predicted"/>
<name>A0ABZ2DZG5_RAOOR</name>
<dbReference type="RefSeq" id="WP_338481880.1">
    <property type="nucleotide sequence ID" value="NZ_CP145156.1"/>
</dbReference>
<evidence type="ECO:0000256" key="1">
    <source>
        <dbReference type="SAM" id="SignalP"/>
    </source>
</evidence>
<evidence type="ECO:0000313" key="5">
    <source>
        <dbReference type="Proteomes" id="UP001350972"/>
    </source>
</evidence>
<sequence length="365" mass="41198">MKAIRQLTALSLMAGSIFFIAQAMASTPVQKDSPVINTLFAQTKPQCIGRYVIDVPESFNNQLHDMIFIDDFKIESKTLYPPAFKQRMELREQELNGAINKPGNKQENEPYIKQIIRLEGNKGVIFDRNDSGSADSFRHLEAHVYVNGIAFIITTKILDLSATKYAEEKKTYLNAGFSELETNTKPAKLAAMQSLISRLSGRKDEDIPSAKGVCIPNGFIRDDGGKHKESLTFRYENDDFVFGVDMDDTIKGSEDTLFNRSAQINEALKTSNQYTIKKVALSPNGIPAESWLFGGIQTIRNTATGKDEKNTFYNFMLYANERDATPDKPNLNIGFGSEYKKTRYSEAQMIEIWDRLVNSLRYICL</sequence>
<keyword evidence="1" id="KW-0732">Signal</keyword>
<dbReference type="Pfam" id="PF18426">
    <property type="entry name" value="Tli4_C"/>
    <property type="match status" value="1"/>
</dbReference>
<feature type="signal peptide" evidence="1">
    <location>
        <begin position="1"/>
        <end position="25"/>
    </location>
</feature>
<evidence type="ECO:0000259" key="3">
    <source>
        <dbReference type="Pfam" id="PF18443"/>
    </source>
</evidence>
<feature type="domain" description="Tle cognate immunity protein 4 C-terminal" evidence="2">
    <location>
        <begin position="206"/>
        <end position="362"/>
    </location>
</feature>
<dbReference type="Proteomes" id="UP001350972">
    <property type="component" value="Chromosome"/>
</dbReference>
<feature type="domain" description="Tle cognate immunity protein 4 N-terminal" evidence="3">
    <location>
        <begin position="44"/>
        <end position="202"/>
    </location>
</feature>
<accession>A0ABZ2DZG5</accession>
<protein>
    <submittedName>
        <fullName evidence="4">T6SS immunity protein Tli4 family protein</fullName>
    </submittedName>
</protein>
<dbReference type="Pfam" id="PF18443">
    <property type="entry name" value="Tli4_N"/>
    <property type="match status" value="1"/>
</dbReference>
<dbReference type="InterPro" id="IPR040761">
    <property type="entry name" value="Tli4_N"/>
</dbReference>
<keyword evidence="5" id="KW-1185">Reference proteome</keyword>
<dbReference type="InterPro" id="IPR041290">
    <property type="entry name" value="Tli4_C"/>
</dbReference>
<gene>
    <name evidence="4" type="ORF">LM286_07095</name>
</gene>